<feature type="transmembrane region" description="Helical" evidence="2">
    <location>
        <begin position="86"/>
        <end position="107"/>
    </location>
</feature>
<dbReference type="EMBL" id="JAKOGI010001435">
    <property type="protein sequence ID" value="KAJ8425626.1"/>
    <property type="molecule type" value="Genomic_DNA"/>
</dbReference>
<dbReference type="AlphaFoldDB" id="A0A9Q1GUI1"/>
<sequence>MGEKSGESKKKKPKKKAFPVEIFDGLDNKESNARDAKSNDEGSDRSPEKPQEEKEPSDKSRTKLQHKERQEKGEETKKQEPKKKPVAVRFTVTTFNVYVALSVPIGVRKIIKITKSLMDEEYDKVHATWFNECKIEHNAPELTRMPEFSVAKKVRGKSFKRNFIIYLVNCFFSGPKNCYCSKSIVKYVKDVNQIASLDWSKFVL</sequence>
<gene>
    <name evidence="3" type="ORF">Cgig2_024281</name>
</gene>
<dbReference type="Proteomes" id="UP001153076">
    <property type="component" value="Unassembled WGS sequence"/>
</dbReference>
<protein>
    <submittedName>
        <fullName evidence="3">Uncharacterized protein</fullName>
    </submittedName>
</protein>
<evidence type="ECO:0000256" key="2">
    <source>
        <dbReference type="SAM" id="Phobius"/>
    </source>
</evidence>
<keyword evidence="4" id="KW-1185">Reference proteome</keyword>
<evidence type="ECO:0000256" key="1">
    <source>
        <dbReference type="SAM" id="MobiDB-lite"/>
    </source>
</evidence>
<keyword evidence="2" id="KW-1133">Transmembrane helix</keyword>
<proteinExistence type="predicted"/>
<comment type="caution">
    <text evidence="3">The sequence shown here is derived from an EMBL/GenBank/DDBJ whole genome shotgun (WGS) entry which is preliminary data.</text>
</comment>
<keyword evidence="2" id="KW-0472">Membrane</keyword>
<accession>A0A9Q1GUI1</accession>
<feature type="compositionally biased region" description="Basic and acidic residues" evidence="1">
    <location>
        <begin position="26"/>
        <end position="83"/>
    </location>
</feature>
<evidence type="ECO:0000313" key="3">
    <source>
        <dbReference type="EMBL" id="KAJ8425626.1"/>
    </source>
</evidence>
<feature type="region of interest" description="Disordered" evidence="1">
    <location>
        <begin position="1"/>
        <end position="83"/>
    </location>
</feature>
<organism evidence="3 4">
    <name type="scientific">Carnegiea gigantea</name>
    <dbReference type="NCBI Taxonomy" id="171969"/>
    <lineage>
        <taxon>Eukaryota</taxon>
        <taxon>Viridiplantae</taxon>
        <taxon>Streptophyta</taxon>
        <taxon>Embryophyta</taxon>
        <taxon>Tracheophyta</taxon>
        <taxon>Spermatophyta</taxon>
        <taxon>Magnoliopsida</taxon>
        <taxon>eudicotyledons</taxon>
        <taxon>Gunneridae</taxon>
        <taxon>Pentapetalae</taxon>
        <taxon>Caryophyllales</taxon>
        <taxon>Cactineae</taxon>
        <taxon>Cactaceae</taxon>
        <taxon>Cactoideae</taxon>
        <taxon>Echinocereeae</taxon>
        <taxon>Carnegiea</taxon>
    </lineage>
</organism>
<evidence type="ECO:0000313" key="4">
    <source>
        <dbReference type="Proteomes" id="UP001153076"/>
    </source>
</evidence>
<keyword evidence="2" id="KW-0812">Transmembrane</keyword>
<reference evidence="3" key="1">
    <citation type="submission" date="2022-04" db="EMBL/GenBank/DDBJ databases">
        <title>Carnegiea gigantea Genome sequencing and assembly v2.</title>
        <authorList>
            <person name="Copetti D."/>
            <person name="Sanderson M.J."/>
            <person name="Burquez A."/>
            <person name="Wojciechowski M.F."/>
        </authorList>
    </citation>
    <scope>NUCLEOTIDE SEQUENCE</scope>
    <source>
        <strain evidence="3">SGP5-SGP5p</strain>
        <tissue evidence="3">Aerial part</tissue>
    </source>
</reference>
<name>A0A9Q1GUI1_9CARY</name>